<reference evidence="2 3" key="1">
    <citation type="submission" date="2024-03" db="EMBL/GenBank/DDBJ databases">
        <title>Complete genome sequence of the green alga Chloropicon roscoffensis RCC1871.</title>
        <authorList>
            <person name="Lemieux C."/>
            <person name="Pombert J.-F."/>
            <person name="Otis C."/>
            <person name="Turmel M."/>
        </authorList>
    </citation>
    <scope>NUCLEOTIDE SEQUENCE [LARGE SCALE GENOMIC DNA]</scope>
    <source>
        <strain evidence="2 3">RCC1871</strain>
    </source>
</reference>
<feature type="region of interest" description="Disordered" evidence="1">
    <location>
        <begin position="1"/>
        <end position="52"/>
    </location>
</feature>
<evidence type="ECO:0000256" key="1">
    <source>
        <dbReference type="SAM" id="MobiDB-lite"/>
    </source>
</evidence>
<name>A0AAX4P9T3_9CHLO</name>
<proteinExistence type="predicted"/>
<protein>
    <submittedName>
        <fullName evidence="2">Uncharacterized protein</fullName>
    </submittedName>
</protein>
<dbReference type="AlphaFoldDB" id="A0AAX4P9T3"/>
<dbReference type="Proteomes" id="UP001472866">
    <property type="component" value="Chromosome 07"/>
</dbReference>
<evidence type="ECO:0000313" key="3">
    <source>
        <dbReference type="Proteomes" id="UP001472866"/>
    </source>
</evidence>
<organism evidence="2 3">
    <name type="scientific">Chloropicon roscoffensis</name>
    <dbReference type="NCBI Taxonomy" id="1461544"/>
    <lineage>
        <taxon>Eukaryota</taxon>
        <taxon>Viridiplantae</taxon>
        <taxon>Chlorophyta</taxon>
        <taxon>Chloropicophyceae</taxon>
        <taxon>Chloropicales</taxon>
        <taxon>Chloropicaceae</taxon>
        <taxon>Chloropicon</taxon>
    </lineage>
</organism>
<dbReference type="EMBL" id="CP151507">
    <property type="protein sequence ID" value="WZN63115.1"/>
    <property type="molecule type" value="Genomic_DNA"/>
</dbReference>
<gene>
    <name evidence="2" type="ORF">HKI87_07g46600</name>
</gene>
<sequence>MEFFGSPTRTFKVRQDDDEGRDISTPFTTASLGTLGFTDAPPAPRKTKKSPNSALLCREIRLKGLGDSADSASSELELVSPIKTSRQVLQARSLNFELSSNDESFQLAEEDATTPECEIPRVRDLTKCFGNVQLGTKRGEDRAALKKKLSFSRAGGAGVLSTPVAAIARPGGHKTPLPHGANHQRKRLYNQISQPPATPAIDFFKEQKTDSSWLN</sequence>
<evidence type="ECO:0000313" key="2">
    <source>
        <dbReference type="EMBL" id="WZN63115.1"/>
    </source>
</evidence>
<accession>A0AAX4P9T3</accession>
<keyword evidence="3" id="KW-1185">Reference proteome</keyword>